<protein>
    <submittedName>
        <fullName evidence="1">Agamous-like MADS-box protein AGL62</fullName>
    </submittedName>
</protein>
<name>A0ACB8IDG3_CITSI</name>
<dbReference type="Proteomes" id="UP000829398">
    <property type="component" value="Chromosome 8"/>
</dbReference>
<organism evidence="1 2">
    <name type="scientific">Citrus sinensis</name>
    <name type="common">Sweet orange</name>
    <name type="synonym">Citrus aurantium var. sinensis</name>
    <dbReference type="NCBI Taxonomy" id="2711"/>
    <lineage>
        <taxon>Eukaryota</taxon>
        <taxon>Viridiplantae</taxon>
        <taxon>Streptophyta</taxon>
        <taxon>Embryophyta</taxon>
        <taxon>Tracheophyta</taxon>
        <taxon>Spermatophyta</taxon>
        <taxon>Magnoliopsida</taxon>
        <taxon>eudicotyledons</taxon>
        <taxon>Gunneridae</taxon>
        <taxon>Pentapetalae</taxon>
        <taxon>rosids</taxon>
        <taxon>malvids</taxon>
        <taxon>Sapindales</taxon>
        <taxon>Rutaceae</taxon>
        <taxon>Aurantioideae</taxon>
        <taxon>Citrus</taxon>
    </lineage>
</organism>
<keyword evidence="2" id="KW-1185">Reference proteome</keyword>
<accession>A0ACB8IDG3</accession>
<evidence type="ECO:0000313" key="2">
    <source>
        <dbReference type="Proteomes" id="UP000829398"/>
    </source>
</evidence>
<proteinExistence type="predicted"/>
<comment type="caution">
    <text evidence="1">The sequence shown here is derived from an EMBL/GenBank/DDBJ whole genome shotgun (WGS) entry which is preliminary data.</text>
</comment>
<dbReference type="EMBL" id="CM039177">
    <property type="protein sequence ID" value="KAH9694994.1"/>
    <property type="molecule type" value="Genomic_DNA"/>
</dbReference>
<gene>
    <name evidence="1" type="ORF">KPL71_022604</name>
</gene>
<reference evidence="2" key="1">
    <citation type="journal article" date="2023" name="Hortic. Res.">
        <title>A chromosome-level phased genome enabling allele-level studies in sweet orange: a case study on citrus Huanglongbing tolerance.</title>
        <authorList>
            <person name="Wu B."/>
            <person name="Yu Q."/>
            <person name="Deng Z."/>
            <person name="Duan Y."/>
            <person name="Luo F."/>
            <person name="Gmitter F. Jr."/>
        </authorList>
    </citation>
    <scope>NUCLEOTIDE SEQUENCE [LARGE SCALE GENOMIC DNA]</scope>
    <source>
        <strain evidence="2">cv. Valencia</strain>
    </source>
</reference>
<sequence>MEMKKPCAGRQKIAISKIPKKNHLQVTFSKRRTGVFKKASELSTLCGVDIAIIVFSPANKAFSFGHPNVDSIIDRYLARNSNPPSESGTNRLIEAHRNANIRELNMQLTQVLHQLEVEKKHGEVMSEIRKASRSQCWWETPINELGLHELEQLKTAMEELKKNVEQQANKILIDSENNPSPSFGVNNQNINPHHHQSKLPLGIPASSNDALPNFYSSGFGHYHDHQQELL</sequence>
<evidence type="ECO:0000313" key="1">
    <source>
        <dbReference type="EMBL" id="KAH9694994.1"/>
    </source>
</evidence>